<reference evidence="2 3" key="1">
    <citation type="journal article" date="2017" name="Mol. Biol. Evol.">
        <title>The 4-celled Tetrabaena socialis nuclear genome reveals the essential components for genetic control of cell number at the origin of multicellularity in the volvocine lineage.</title>
        <authorList>
            <person name="Featherston J."/>
            <person name="Arakaki Y."/>
            <person name="Hanschen E.R."/>
            <person name="Ferris P.J."/>
            <person name="Michod R.E."/>
            <person name="Olson B.J.S.C."/>
            <person name="Nozaki H."/>
            <person name="Durand P.M."/>
        </authorList>
    </citation>
    <scope>NUCLEOTIDE SEQUENCE [LARGE SCALE GENOMIC DNA]</scope>
    <source>
        <strain evidence="2 3">NIES-571</strain>
    </source>
</reference>
<comment type="caution">
    <text evidence="2">The sequence shown here is derived from an EMBL/GenBank/DDBJ whole genome shotgun (WGS) entry which is preliminary data.</text>
</comment>
<protein>
    <recommendedName>
        <fullName evidence="1">Protein kinase domain-containing protein</fullName>
    </recommendedName>
</protein>
<evidence type="ECO:0000259" key="1">
    <source>
        <dbReference type="PROSITE" id="PS50011"/>
    </source>
</evidence>
<gene>
    <name evidence="2" type="ORF">TSOC_013076</name>
</gene>
<dbReference type="SUPFAM" id="SSF56112">
    <property type="entry name" value="Protein kinase-like (PK-like)"/>
    <property type="match status" value="1"/>
</dbReference>
<dbReference type="EMBL" id="PGGS01001029">
    <property type="protein sequence ID" value="PNH01064.1"/>
    <property type="molecule type" value="Genomic_DNA"/>
</dbReference>
<dbReference type="Pfam" id="PF00069">
    <property type="entry name" value="Pkinase"/>
    <property type="match status" value="1"/>
</dbReference>
<dbReference type="Gene3D" id="1.10.510.10">
    <property type="entry name" value="Transferase(Phosphotransferase) domain 1"/>
    <property type="match status" value="1"/>
</dbReference>
<keyword evidence="3" id="KW-1185">Reference proteome</keyword>
<dbReference type="Proteomes" id="UP000236333">
    <property type="component" value="Unassembled WGS sequence"/>
</dbReference>
<dbReference type="AlphaFoldDB" id="A0A2J7ZLC4"/>
<evidence type="ECO:0000313" key="3">
    <source>
        <dbReference type="Proteomes" id="UP000236333"/>
    </source>
</evidence>
<dbReference type="GO" id="GO:0004672">
    <property type="term" value="F:protein kinase activity"/>
    <property type="evidence" value="ECO:0007669"/>
    <property type="project" value="InterPro"/>
</dbReference>
<dbReference type="GO" id="GO:0005524">
    <property type="term" value="F:ATP binding"/>
    <property type="evidence" value="ECO:0007669"/>
    <property type="project" value="InterPro"/>
</dbReference>
<accession>A0A2J7ZLC4</accession>
<dbReference type="OrthoDB" id="549116at2759"/>
<dbReference type="InterPro" id="IPR011009">
    <property type="entry name" value="Kinase-like_dom_sf"/>
</dbReference>
<dbReference type="PROSITE" id="PS50011">
    <property type="entry name" value="PROTEIN_KINASE_DOM"/>
    <property type="match status" value="1"/>
</dbReference>
<evidence type="ECO:0000313" key="2">
    <source>
        <dbReference type="EMBL" id="PNH01064.1"/>
    </source>
</evidence>
<sequence>MPSSAGCSRGGPRGCPVRWHSCRTARPCCCSRWGGSWIRRCWRSANASSRACPAWSRRCHELGYLHRDIRPNNLMLVGSVVYILDWGFACGVAEAEPAEHEGTIKYASDRVLLHLQADQQFIFQPADDLESLVKSLFSLRHVQDTLLPLIATAKEDIEAIRGLWMRCLDGRPTWTSAMQAAARCDCEKVATVLAMLLA</sequence>
<feature type="domain" description="Protein kinase" evidence="1">
    <location>
        <begin position="1"/>
        <end position="198"/>
    </location>
</feature>
<organism evidence="2 3">
    <name type="scientific">Tetrabaena socialis</name>
    <dbReference type="NCBI Taxonomy" id="47790"/>
    <lineage>
        <taxon>Eukaryota</taxon>
        <taxon>Viridiplantae</taxon>
        <taxon>Chlorophyta</taxon>
        <taxon>core chlorophytes</taxon>
        <taxon>Chlorophyceae</taxon>
        <taxon>CS clade</taxon>
        <taxon>Chlamydomonadales</taxon>
        <taxon>Tetrabaenaceae</taxon>
        <taxon>Tetrabaena</taxon>
    </lineage>
</organism>
<name>A0A2J7ZLC4_9CHLO</name>
<dbReference type="InterPro" id="IPR000719">
    <property type="entry name" value="Prot_kinase_dom"/>
</dbReference>
<proteinExistence type="predicted"/>